<evidence type="ECO:0000256" key="3">
    <source>
        <dbReference type="ARBA" id="ARBA00022618"/>
    </source>
</evidence>
<dbReference type="Pfam" id="PF10555">
    <property type="entry name" value="MraY_sig1"/>
    <property type="match status" value="1"/>
</dbReference>
<evidence type="ECO:0000313" key="15">
    <source>
        <dbReference type="Proteomes" id="UP001320209"/>
    </source>
</evidence>
<keyword evidence="3 12" id="KW-0132">Cell division</keyword>
<comment type="function">
    <text evidence="12">Catalyzes the initial step of the lipid cycle reactions in the biosynthesis of the cell wall peptidoglycan: transfers peptidoglycan precursor phospho-MurNAc-pentapeptide from UDP-MurNAc-pentapeptide onto the lipid carrier undecaprenyl phosphate, yielding undecaprenyl-pyrophosphoryl-MurNAc-pentapeptide, known as lipid I.</text>
</comment>
<evidence type="ECO:0000256" key="6">
    <source>
        <dbReference type="ARBA" id="ARBA00022960"/>
    </source>
</evidence>
<dbReference type="PROSITE" id="PS01347">
    <property type="entry name" value="MRAY_1"/>
    <property type="match status" value="1"/>
</dbReference>
<keyword evidence="6 12" id="KW-0133">Cell shape</keyword>
<name>A0ABM7V951_9PROT</name>
<dbReference type="Proteomes" id="UP001320209">
    <property type="component" value="Chromosome"/>
</dbReference>
<dbReference type="PANTHER" id="PTHR22926">
    <property type="entry name" value="PHOSPHO-N-ACETYLMURAMOYL-PENTAPEPTIDE-TRANSFERASE"/>
    <property type="match status" value="1"/>
</dbReference>
<dbReference type="HAMAP" id="MF_00038">
    <property type="entry name" value="MraY"/>
    <property type="match status" value="1"/>
</dbReference>
<dbReference type="InterPro" id="IPR003524">
    <property type="entry name" value="PNAcMuramoyl-5peptid_Trfase"/>
</dbReference>
<evidence type="ECO:0000256" key="2">
    <source>
        <dbReference type="ARBA" id="ARBA00005583"/>
    </source>
</evidence>
<sequence>MQKLQKAGQPIRSDGPEQHVFKKGTPTMGGLLIITSLLVSVFLWADISNQYIIIACCVIIGFGAIGAVDDFSKLRKSNSNGLSAKNKLVSQIIVAILVVLCVYMIQPIGLRSSILFPLFKHAAFDIGALYVAFAAFVIVGSSNAVNLTDGLDGLAVGPTMISFSALGVIAYVSGHAIFANYLKIPVIQHAGELSVLCCATVGACLGFLWYNAHPARIFMGDVGSLSLGGLLGFIGVALKQEILLAIMGGVFVAEALSVVIQVASFKSTGKRVFLMAPIHHHFEKKGWSESTVVARFWIISAILAAAAMAALKLR</sequence>
<feature type="transmembrane region" description="Helical" evidence="12">
    <location>
        <begin position="88"/>
        <end position="110"/>
    </location>
</feature>
<keyword evidence="9 12" id="KW-0472">Membrane</keyword>
<dbReference type="Pfam" id="PF00953">
    <property type="entry name" value="Glycos_transf_4"/>
    <property type="match status" value="1"/>
</dbReference>
<feature type="transmembrane region" description="Helical" evidence="12">
    <location>
        <begin position="51"/>
        <end position="68"/>
    </location>
</feature>
<keyword evidence="11 12" id="KW-0961">Cell wall biogenesis/degradation</keyword>
<evidence type="ECO:0000256" key="13">
    <source>
        <dbReference type="NCBIfam" id="TIGR00445"/>
    </source>
</evidence>
<keyword evidence="15" id="KW-1185">Reference proteome</keyword>
<dbReference type="PROSITE" id="PS01348">
    <property type="entry name" value="MRAY_2"/>
    <property type="match status" value="1"/>
</dbReference>
<dbReference type="EC" id="2.7.8.13" evidence="12 13"/>
<evidence type="ECO:0000256" key="5">
    <source>
        <dbReference type="ARBA" id="ARBA00022692"/>
    </source>
</evidence>
<proteinExistence type="inferred from homology"/>
<comment type="similarity">
    <text evidence="2 12">Belongs to the glycosyltransferase 4 family. MraY subfamily.</text>
</comment>
<evidence type="ECO:0000256" key="10">
    <source>
        <dbReference type="ARBA" id="ARBA00023306"/>
    </source>
</evidence>
<feature type="transmembrane region" description="Helical" evidence="12">
    <location>
        <begin position="217"/>
        <end position="236"/>
    </location>
</feature>
<dbReference type="CDD" id="cd06852">
    <property type="entry name" value="GT_MraY"/>
    <property type="match status" value="1"/>
</dbReference>
<feature type="transmembrane region" description="Helical" evidence="12">
    <location>
        <begin position="243"/>
        <end position="265"/>
    </location>
</feature>
<organism evidence="14 15">
    <name type="scientific">Candidatus Hydrogenosomobacter endosymbioticus</name>
    <dbReference type="NCBI Taxonomy" id="2558174"/>
    <lineage>
        <taxon>Bacteria</taxon>
        <taxon>Pseudomonadati</taxon>
        <taxon>Pseudomonadota</taxon>
        <taxon>Alphaproteobacteria</taxon>
        <taxon>Holosporales</taxon>
        <taxon>Holosporaceae</taxon>
        <taxon>Candidatus Hydrogenosomobacter</taxon>
    </lineage>
</organism>
<dbReference type="NCBIfam" id="TIGR00445">
    <property type="entry name" value="mraY"/>
    <property type="match status" value="1"/>
</dbReference>
<dbReference type="PANTHER" id="PTHR22926:SF5">
    <property type="entry name" value="PHOSPHO-N-ACETYLMURAMOYL-PENTAPEPTIDE-TRANSFERASE HOMOLOG"/>
    <property type="match status" value="1"/>
</dbReference>
<evidence type="ECO:0000256" key="12">
    <source>
        <dbReference type="HAMAP-Rule" id="MF_00038"/>
    </source>
</evidence>
<protein>
    <recommendedName>
        <fullName evidence="12 13">Phospho-N-acetylmuramoyl-pentapeptide-transferase</fullName>
        <ecNumber evidence="12 13">2.7.8.13</ecNumber>
    </recommendedName>
    <alternativeName>
        <fullName evidence="12">UDP-MurNAc-pentapeptide phosphotransferase</fullName>
    </alternativeName>
</protein>
<comment type="catalytic activity">
    <reaction evidence="12">
        <text>UDP-N-acetyl-alpha-D-muramoyl-L-alanyl-gamma-D-glutamyl-meso-2,6-diaminopimeloyl-D-alanyl-D-alanine + di-trans,octa-cis-undecaprenyl phosphate = di-trans,octa-cis-undecaprenyl diphospho-N-acetyl-alpha-D-muramoyl-L-alanyl-D-glutamyl-meso-2,6-diaminopimeloyl-D-alanyl-D-alanine + UMP</text>
        <dbReference type="Rhea" id="RHEA:28386"/>
        <dbReference type="ChEBI" id="CHEBI:57865"/>
        <dbReference type="ChEBI" id="CHEBI:60392"/>
        <dbReference type="ChEBI" id="CHEBI:61386"/>
        <dbReference type="ChEBI" id="CHEBI:61387"/>
        <dbReference type="EC" id="2.7.8.13"/>
    </reaction>
</comment>
<evidence type="ECO:0000256" key="9">
    <source>
        <dbReference type="ARBA" id="ARBA00023136"/>
    </source>
</evidence>
<feature type="transmembrane region" description="Helical" evidence="12">
    <location>
        <begin position="122"/>
        <end position="140"/>
    </location>
</feature>
<keyword evidence="7 12" id="KW-0573">Peptidoglycan synthesis</keyword>
<evidence type="ECO:0000256" key="1">
    <source>
        <dbReference type="ARBA" id="ARBA00004141"/>
    </source>
</evidence>
<evidence type="ECO:0000256" key="11">
    <source>
        <dbReference type="ARBA" id="ARBA00023316"/>
    </source>
</evidence>
<evidence type="ECO:0000256" key="7">
    <source>
        <dbReference type="ARBA" id="ARBA00022984"/>
    </source>
</evidence>
<evidence type="ECO:0000256" key="4">
    <source>
        <dbReference type="ARBA" id="ARBA00022679"/>
    </source>
</evidence>
<comment type="pathway">
    <text evidence="12">Cell wall biogenesis; peptidoglycan biosynthesis.</text>
</comment>
<accession>A0ABM7V951</accession>
<evidence type="ECO:0000313" key="14">
    <source>
        <dbReference type="EMBL" id="BDB96294.1"/>
    </source>
</evidence>
<evidence type="ECO:0000256" key="8">
    <source>
        <dbReference type="ARBA" id="ARBA00022989"/>
    </source>
</evidence>
<feature type="transmembrane region" description="Helical" evidence="12">
    <location>
        <begin position="292"/>
        <end position="311"/>
    </location>
</feature>
<keyword evidence="12" id="KW-0479">Metal-binding</keyword>
<keyword evidence="10 12" id="KW-0131">Cell cycle</keyword>
<dbReference type="InterPro" id="IPR018480">
    <property type="entry name" value="PNAcMuramoyl-5peptid_Trfase_CS"/>
</dbReference>
<dbReference type="InterPro" id="IPR000715">
    <property type="entry name" value="Glycosyl_transferase_4"/>
</dbReference>
<feature type="transmembrane region" description="Helical" evidence="12">
    <location>
        <begin position="27"/>
        <end position="44"/>
    </location>
</feature>
<keyword evidence="12" id="KW-0460">Magnesium</keyword>
<comment type="subcellular location">
    <subcellularLocation>
        <location evidence="12">Cell membrane</location>
        <topology evidence="12">Multi-pass membrane protein</topology>
    </subcellularLocation>
    <subcellularLocation>
        <location evidence="1">Membrane</location>
        <topology evidence="1">Multi-pass membrane protein</topology>
    </subcellularLocation>
</comment>
<keyword evidence="8 12" id="KW-1133">Transmembrane helix</keyword>
<gene>
    <name evidence="12 14" type="primary">mraY</name>
    <name evidence="14" type="ORF">HYD_4270</name>
</gene>
<feature type="transmembrane region" description="Helical" evidence="12">
    <location>
        <begin position="193"/>
        <end position="211"/>
    </location>
</feature>
<reference evidence="14" key="1">
    <citation type="submission" date="2021-10" db="EMBL/GenBank/DDBJ databases">
        <title>Genome Sequence of The Candidatus Hydrogeosomobacter endosymbioticus, an Intracellular Bacterial Symbiont of the Anaerobic Ciliate GW7.</title>
        <authorList>
            <person name="Shiohama Y."/>
            <person name="Shinzato N."/>
        </authorList>
    </citation>
    <scope>NUCLEOTIDE SEQUENCE [LARGE SCALE GENOMIC DNA]</scope>
    <source>
        <strain evidence="14">200920</strain>
    </source>
</reference>
<keyword evidence="4 12" id="KW-0808">Transferase</keyword>
<keyword evidence="12" id="KW-1003">Cell membrane</keyword>
<comment type="cofactor">
    <cofactor evidence="12">
        <name>Mg(2+)</name>
        <dbReference type="ChEBI" id="CHEBI:18420"/>
    </cofactor>
</comment>
<dbReference type="EMBL" id="AP025225">
    <property type="protein sequence ID" value="BDB96294.1"/>
    <property type="molecule type" value="Genomic_DNA"/>
</dbReference>
<keyword evidence="5 12" id="KW-0812">Transmembrane</keyword>
<feature type="transmembrane region" description="Helical" evidence="12">
    <location>
        <begin position="160"/>
        <end position="181"/>
    </location>
</feature>